<sequence>MVTRSFLRLPIDADEGFPQAFRLAVAGRNYQFRLYANVAEDIVDSAPSGPLDLPTAHAFLVLSVDREEPGGPVTILRRKLVPDVEYPAAELALTFRTMRLDLRNLNAAGSFGSEVVGGVALV</sequence>
<name>A0AAU1ZQL0_9ACTN</name>
<gene>
    <name evidence="1" type="ORF">OHA22_01460</name>
</gene>
<protein>
    <submittedName>
        <fullName evidence="1">Uncharacterized protein</fullName>
    </submittedName>
</protein>
<reference evidence="1" key="1">
    <citation type="submission" date="2022-10" db="EMBL/GenBank/DDBJ databases">
        <title>The complete genomes of actinobacterial strains from the NBC collection.</title>
        <authorList>
            <person name="Joergensen T.S."/>
            <person name="Alvarez Arevalo M."/>
            <person name="Sterndorff E.B."/>
            <person name="Faurdal D."/>
            <person name="Vuksanovic O."/>
            <person name="Mourched A.-S."/>
            <person name="Charusanti P."/>
            <person name="Shaw S."/>
            <person name="Blin K."/>
            <person name="Weber T."/>
        </authorList>
    </citation>
    <scope>NUCLEOTIDE SEQUENCE</scope>
    <source>
        <strain evidence="1">NBC_00093</strain>
    </source>
</reference>
<evidence type="ECO:0000313" key="1">
    <source>
        <dbReference type="EMBL" id="WTT14270.1"/>
    </source>
</evidence>
<dbReference type="EMBL" id="CP108222">
    <property type="protein sequence ID" value="WTT14270.1"/>
    <property type="molecule type" value="Genomic_DNA"/>
</dbReference>
<proteinExistence type="predicted"/>
<organism evidence="1">
    <name type="scientific">Streptomyces sp. NBC_00093</name>
    <dbReference type="NCBI Taxonomy" id="2975649"/>
    <lineage>
        <taxon>Bacteria</taxon>
        <taxon>Bacillati</taxon>
        <taxon>Actinomycetota</taxon>
        <taxon>Actinomycetes</taxon>
        <taxon>Kitasatosporales</taxon>
        <taxon>Streptomycetaceae</taxon>
        <taxon>Streptomyces</taxon>
    </lineage>
</organism>
<dbReference type="AlphaFoldDB" id="A0AAU1ZQL0"/>
<accession>A0AAU1ZQL0</accession>